<proteinExistence type="predicted"/>
<accession>A0ABZ0YKK6</accession>
<protein>
    <submittedName>
        <fullName evidence="1">Phage portal protein</fullName>
    </submittedName>
</protein>
<dbReference type="NCBIfam" id="TIGR01537">
    <property type="entry name" value="portal_HK97"/>
    <property type="match status" value="1"/>
</dbReference>
<evidence type="ECO:0000313" key="2">
    <source>
        <dbReference type="Proteomes" id="UP001324794"/>
    </source>
</evidence>
<organism evidence="1 2">
    <name type="scientific">Vreelandella neptunia</name>
    <dbReference type="NCBI Taxonomy" id="115551"/>
    <lineage>
        <taxon>Bacteria</taxon>
        <taxon>Pseudomonadati</taxon>
        <taxon>Pseudomonadota</taxon>
        <taxon>Gammaproteobacteria</taxon>
        <taxon>Oceanospirillales</taxon>
        <taxon>Halomonadaceae</taxon>
        <taxon>Vreelandella</taxon>
    </lineage>
</organism>
<dbReference type="EMBL" id="CP140255">
    <property type="protein sequence ID" value="WQH12486.1"/>
    <property type="molecule type" value="Genomic_DNA"/>
</dbReference>
<dbReference type="InterPro" id="IPR006944">
    <property type="entry name" value="Phage/GTA_portal"/>
</dbReference>
<evidence type="ECO:0000313" key="1">
    <source>
        <dbReference type="EMBL" id="WQH12486.1"/>
    </source>
</evidence>
<dbReference type="Pfam" id="PF04860">
    <property type="entry name" value="Phage_portal"/>
    <property type="match status" value="1"/>
</dbReference>
<reference evidence="1 2" key="1">
    <citation type="submission" date="2023-11" db="EMBL/GenBank/DDBJ databases">
        <title>MicrobeMod: A computational toolkit for identifying prokaryotic methylation and restriction-modification with nanopore sequencing.</title>
        <authorList>
            <person name="Crits-Christoph A."/>
            <person name="Kang S.C."/>
            <person name="Lee H."/>
            <person name="Ostrov N."/>
        </authorList>
    </citation>
    <scope>NUCLEOTIDE SEQUENCE [LARGE SCALE GENOMIC DNA]</scope>
    <source>
        <strain evidence="1 2">ATCC BAA-805</strain>
    </source>
</reference>
<name>A0ABZ0YKK6_9GAMM</name>
<dbReference type="Proteomes" id="UP001324794">
    <property type="component" value="Chromosome"/>
</dbReference>
<dbReference type="RefSeq" id="WP_223288728.1">
    <property type="nucleotide sequence ID" value="NZ_CP140255.1"/>
</dbReference>
<keyword evidence="2" id="KW-1185">Reference proteome</keyword>
<sequence>MGLIAGIRKWMTPVSQSGNGGGWVTIHEPYTGAWQRNESETVGSVAAQSTIFACLSRISQDVGKLPFKLQARDANGLWQTTTSPAYSPLLRRPNHYQTPQQFREAWVLSRLQFGNTYALKERDSRHVVTSLHILDPSRVMVKVSDSGDVYYELATDALNGLSQGITVPAREIIHDRESTCLHHPLIGVPPLLASTLAATKNLKVDRSQLSFFANYAQPGGILTAPAGMTDDDAKSLKEYWNENFSGKNSGKISVIGADMKFTSLSFNAVDSQLVEQVKYNDEQICHAFGIPLWKIGLQQLPVGTNPDGMNSMYLADALQSRIQGMEESLNRGLGIGEQYRIEIDVSALIRLDESQQVEIVGNMIKSGIYSPNEARRRFNLPPITGGDSVYLQEQNHSLEALARRDESADPFGTGQVEERAMSPGLRRLQDVTQKHLKKRLRFDWDAGKWKER</sequence>
<gene>
    <name evidence="1" type="ORF">SR894_20445</name>
</gene>
<dbReference type="InterPro" id="IPR006427">
    <property type="entry name" value="Portal_HK97"/>
</dbReference>